<evidence type="ECO:0000313" key="2">
    <source>
        <dbReference type="EMBL" id="TDZ14886.1"/>
    </source>
</evidence>
<evidence type="ECO:0000256" key="1">
    <source>
        <dbReference type="SAM" id="MobiDB-lite"/>
    </source>
</evidence>
<dbReference type="EMBL" id="AMCV02000047">
    <property type="protein sequence ID" value="TDZ14886.1"/>
    <property type="molecule type" value="Genomic_DNA"/>
</dbReference>
<evidence type="ECO:0000313" key="3">
    <source>
        <dbReference type="Proteomes" id="UP000014480"/>
    </source>
</evidence>
<reference evidence="3" key="1">
    <citation type="journal article" date="2013" name="New Phytol.">
        <title>Comparative genomic and transcriptomic analyses reveal the hemibiotrophic stage shift of Colletotrichum fungi.</title>
        <authorList>
            <person name="Gan P."/>
            <person name="Ikeda K."/>
            <person name="Irieda H."/>
            <person name="Narusaka M."/>
            <person name="O'Connell R.J."/>
            <person name="Narusaka Y."/>
            <person name="Takano Y."/>
            <person name="Kubo Y."/>
            <person name="Shirasu K."/>
        </authorList>
    </citation>
    <scope>NUCLEOTIDE SEQUENCE [LARGE SCALE GENOMIC DNA]</scope>
    <source>
        <strain evidence="3">104-T / ATCC 96160 / CBS 514.97 / LARS 414 / MAFF 240422</strain>
    </source>
</reference>
<comment type="caution">
    <text evidence="2">The sequence shown here is derived from an EMBL/GenBank/DDBJ whole genome shotgun (WGS) entry which is preliminary data.</text>
</comment>
<proteinExistence type="predicted"/>
<keyword evidence="3" id="KW-1185">Reference proteome</keyword>
<organism evidence="2 3">
    <name type="scientific">Colletotrichum orbiculare (strain 104-T / ATCC 96160 / CBS 514.97 / LARS 414 / MAFF 240422)</name>
    <name type="common">Cucumber anthracnose fungus</name>
    <name type="synonym">Colletotrichum lagenarium</name>
    <dbReference type="NCBI Taxonomy" id="1213857"/>
    <lineage>
        <taxon>Eukaryota</taxon>
        <taxon>Fungi</taxon>
        <taxon>Dikarya</taxon>
        <taxon>Ascomycota</taxon>
        <taxon>Pezizomycotina</taxon>
        <taxon>Sordariomycetes</taxon>
        <taxon>Hypocreomycetidae</taxon>
        <taxon>Glomerellales</taxon>
        <taxon>Glomerellaceae</taxon>
        <taxon>Colletotrichum</taxon>
        <taxon>Colletotrichum orbiculare species complex</taxon>
    </lineage>
</organism>
<name>A0A484FBM9_COLOR</name>
<dbReference type="Proteomes" id="UP000014480">
    <property type="component" value="Unassembled WGS sequence"/>
</dbReference>
<gene>
    <name evidence="2" type="ORF">Cob_v012220</name>
</gene>
<sequence>MRQMTRYSVLLNQETHRRKEETTENAKRSDDDRSELHFCSYSYLLDYGLLPLTLLGKDSKDRKRKQRLGRWMREDLIHGWMLLQPLLSSADARLTAPSTLR</sequence>
<feature type="region of interest" description="Disordered" evidence="1">
    <location>
        <begin position="1"/>
        <end position="32"/>
    </location>
</feature>
<protein>
    <submittedName>
        <fullName evidence="2">Uncharacterized protein</fullName>
    </submittedName>
</protein>
<dbReference type="AlphaFoldDB" id="A0A484FBM9"/>
<feature type="compositionally biased region" description="Basic and acidic residues" evidence="1">
    <location>
        <begin position="14"/>
        <end position="32"/>
    </location>
</feature>
<accession>A0A484FBM9</accession>
<reference evidence="3" key="2">
    <citation type="journal article" date="2019" name="Mol. Plant Microbe Interact.">
        <title>Genome sequence resources for four phytopathogenic fungi from the Colletotrichum orbiculare species complex.</title>
        <authorList>
            <person name="Gan P."/>
            <person name="Tsushima A."/>
            <person name="Narusaka M."/>
            <person name="Narusaka Y."/>
            <person name="Takano Y."/>
            <person name="Kubo Y."/>
            <person name="Shirasu K."/>
        </authorList>
    </citation>
    <scope>GENOME REANNOTATION</scope>
    <source>
        <strain evidence="3">104-T / ATCC 96160 / CBS 514.97 / LARS 414 / MAFF 240422</strain>
    </source>
</reference>